<proteinExistence type="predicted"/>
<gene>
    <name evidence="2" type="ORF">ABI_46460</name>
</gene>
<dbReference type="EMBL" id="GL883081">
    <property type="protein sequence ID" value="EGF89298.1"/>
    <property type="molecule type" value="Genomic_DNA"/>
</dbReference>
<protein>
    <submittedName>
        <fullName evidence="2">Tat twin-arginine translocation pathway signal sequence domain protein</fullName>
    </submittedName>
</protein>
<feature type="chain" id="PRO_5003314480" evidence="1">
    <location>
        <begin position="30"/>
        <end position="375"/>
    </location>
</feature>
<keyword evidence="1" id="KW-0732">Signal</keyword>
<organism evidence="2 3">
    <name type="scientific">Asticcacaulis biprosthecium C19</name>
    <dbReference type="NCBI Taxonomy" id="715226"/>
    <lineage>
        <taxon>Bacteria</taxon>
        <taxon>Pseudomonadati</taxon>
        <taxon>Pseudomonadota</taxon>
        <taxon>Alphaproteobacteria</taxon>
        <taxon>Caulobacterales</taxon>
        <taxon>Caulobacteraceae</taxon>
        <taxon>Asticcacaulis</taxon>
    </lineage>
</organism>
<dbReference type="STRING" id="715226.ABI_46460"/>
<dbReference type="HOGENOM" id="CLU_737033_0_0_5"/>
<evidence type="ECO:0000313" key="3">
    <source>
        <dbReference type="Proteomes" id="UP000006512"/>
    </source>
</evidence>
<evidence type="ECO:0000256" key="1">
    <source>
        <dbReference type="SAM" id="SignalP"/>
    </source>
</evidence>
<sequence>MPLPSRRNLLLSAGAAGLLTGLASQPALAFGKKDKPVTAPNSDIMFTNASAAALAGIKRIVIANYVIAFQTETSDFREATRFNKAETKATNSWDNFDVDLMQEITDAGYAQLKADFVAHGIEVLETSVLASQPFYQKIQTATGFGSPAYWGNGDGKAVLVSATGLAPFQSYGPETGNFELYNGKSTGGAPNPPTMMKRLKPYQLPGWEIDLAKALDAAVVKAWQVVDFGKVEAGANRWGFGGGGGTLDRAEHTADASSHVRIREEQSRLSFRLPTSTNRKGESVRQIPATHMAPPKDGDVVIAVGNPIFMGSDLFTLTDAGETSGQRMTGFLLGGAQHINIAAHLDAPELYKTRVSGAVNTLMGNLVNAALPSPG</sequence>
<dbReference type="Proteomes" id="UP000006512">
    <property type="component" value="Unassembled WGS sequence"/>
</dbReference>
<keyword evidence="3" id="KW-1185">Reference proteome</keyword>
<dbReference type="AlphaFoldDB" id="F4QTZ8"/>
<dbReference type="InterPro" id="IPR006311">
    <property type="entry name" value="TAT_signal"/>
</dbReference>
<reference evidence="3" key="1">
    <citation type="submission" date="2011-03" db="EMBL/GenBank/DDBJ databases">
        <title>Draft genome sequence of Brevundimonas diminuta.</title>
        <authorList>
            <person name="Brown P.J.B."/>
            <person name="Buechlein A."/>
            <person name="Hemmerich C."/>
            <person name="Brun Y.V."/>
        </authorList>
    </citation>
    <scope>NUCLEOTIDE SEQUENCE [LARGE SCALE GENOMIC DNA]</scope>
    <source>
        <strain evidence="3">C19</strain>
    </source>
</reference>
<name>F4QTZ8_9CAUL</name>
<accession>F4QTZ8</accession>
<evidence type="ECO:0000313" key="2">
    <source>
        <dbReference type="EMBL" id="EGF89298.1"/>
    </source>
</evidence>
<feature type="signal peptide" evidence="1">
    <location>
        <begin position="1"/>
        <end position="29"/>
    </location>
</feature>
<dbReference type="PROSITE" id="PS51318">
    <property type="entry name" value="TAT"/>
    <property type="match status" value="1"/>
</dbReference>